<evidence type="ECO:0000313" key="1">
    <source>
        <dbReference type="EMBL" id="OAV93046.1"/>
    </source>
</evidence>
<accession>A0A180GJS6</accession>
<evidence type="ECO:0000313" key="3">
    <source>
        <dbReference type="Proteomes" id="UP000005240"/>
    </source>
</evidence>
<organism evidence="1">
    <name type="scientific">Puccinia triticina (isolate 1-1 / race 1 (BBBD))</name>
    <name type="common">Brown leaf rust fungus</name>
    <dbReference type="NCBI Taxonomy" id="630390"/>
    <lineage>
        <taxon>Eukaryota</taxon>
        <taxon>Fungi</taxon>
        <taxon>Dikarya</taxon>
        <taxon>Basidiomycota</taxon>
        <taxon>Pucciniomycotina</taxon>
        <taxon>Pucciniomycetes</taxon>
        <taxon>Pucciniales</taxon>
        <taxon>Pucciniaceae</taxon>
        <taxon>Puccinia</taxon>
    </lineage>
</organism>
<reference evidence="1" key="1">
    <citation type="submission" date="2009-11" db="EMBL/GenBank/DDBJ databases">
        <authorList>
            <consortium name="The Broad Institute Genome Sequencing Platform"/>
            <person name="Ward D."/>
            <person name="Feldgarden M."/>
            <person name="Earl A."/>
            <person name="Young S.K."/>
            <person name="Zeng Q."/>
            <person name="Koehrsen M."/>
            <person name="Alvarado L."/>
            <person name="Berlin A."/>
            <person name="Bochicchio J."/>
            <person name="Borenstein D."/>
            <person name="Chapman S.B."/>
            <person name="Chen Z."/>
            <person name="Engels R."/>
            <person name="Freedman E."/>
            <person name="Gellesch M."/>
            <person name="Goldberg J."/>
            <person name="Griggs A."/>
            <person name="Gujja S."/>
            <person name="Heilman E."/>
            <person name="Heiman D."/>
            <person name="Hepburn T."/>
            <person name="Howarth C."/>
            <person name="Jen D."/>
            <person name="Larson L."/>
            <person name="Lewis B."/>
            <person name="Mehta T."/>
            <person name="Park D."/>
            <person name="Pearson M."/>
            <person name="Roberts A."/>
            <person name="Saif S."/>
            <person name="Shea T."/>
            <person name="Shenoy N."/>
            <person name="Sisk P."/>
            <person name="Stolte C."/>
            <person name="Sykes S."/>
            <person name="Thomson T."/>
            <person name="Walk T."/>
            <person name="White J."/>
            <person name="Yandava C."/>
            <person name="Izard J."/>
            <person name="Baranova O.V."/>
            <person name="Blanton J.M."/>
            <person name="Tanner A.C."/>
            <person name="Dewhirst F.E."/>
            <person name="Haas B."/>
            <person name="Nusbaum C."/>
            <person name="Birren B."/>
        </authorList>
    </citation>
    <scope>NUCLEOTIDE SEQUENCE [LARGE SCALE GENOMIC DNA]</scope>
    <source>
        <strain evidence="1">1-1 BBBD Race 1</strain>
    </source>
</reference>
<reference evidence="1" key="2">
    <citation type="submission" date="2016-05" db="EMBL/GenBank/DDBJ databases">
        <title>Comparative analysis highlights variable genome content of wheat rusts and divergence of the mating loci.</title>
        <authorList>
            <person name="Cuomo C.A."/>
            <person name="Bakkeren G."/>
            <person name="Szabo L."/>
            <person name="Khalil H."/>
            <person name="Joly D."/>
            <person name="Goldberg J."/>
            <person name="Young S."/>
            <person name="Zeng Q."/>
            <person name="Fellers J."/>
        </authorList>
    </citation>
    <scope>NUCLEOTIDE SEQUENCE [LARGE SCALE GENOMIC DNA]</scope>
    <source>
        <strain evidence="1">1-1 BBBD Race 1</strain>
    </source>
</reference>
<evidence type="ECO:0008006" key="4">
    <source>
        <dbReference type="Google" id="ProtNLM"/>
    </source>
</evidence>
<dbReference type="EMBL" id="ADAS02000056">
    <property type="protein sequence ID" value="OAV93046.1"/>
    <property type="molecule type" value="Genomic_DNA"/>
</dbReference>
<gene>
    <name evidence="1" type="ORF">PTTG_02843</name>
</gene>
<keyword evidence="3" id="KW-1185">Reference proteome</keyword>
<protein>
    <recommendedName>
        <fullName evidence="4">Retrotransposon gag domain-containing protein</fullName>
    </recommendedName>
</protein>
<reference evidence="2 3" key="3">
    <citation type="journal article" date="2017" name="G3 (Bethesda)">
        <title>Comparative analysis highlights variable genome content of wheat rusts and divergence of the mating loci.</title>
        <authorList>
            <person name="Cuomo C.A."/>
            <person name="Bakkeren G."/>
            <person name="Khalil H.B."/>
            <person name="Panwar V."/>
            <person name="Joly D."/>
            <person name="Linning R."/>
            <person name="Sakthikumar S."/>
            <person name="Song X."/>
            <person name="Adiconis X."/>
            <person name="Fan L."/>
            <person name="Goldberg J.M."/>
            <person name="Levin J.Z."/>
            <person name="Young S."/>
            <person name="Zeng Q."/>
            <person name="Anikster Y."/>
            <person name="Bruce M."/>
            <person name="Wang M."/>
            <person name="Yin C."/>
            <person name="McCallum B."/>
            <person name="Szabo L.J."/>
            <person name="Hulbert S."/>
            <person name="Chen X."/>
            <person name="Fellers J.P."/>
        </authorList>
    </citation>
    <scope>NUCLEOTIDE SEQUENCE</scope>
    <source>
        <strain evidence="2">isolate 1-1 / race 1 (BBBD)</strain>
        <strain evidence="3">Isolate 1-1 / race 1 (BBBD)</strain>
    </source>
</reference>
<evidence type="ECO:0000313" key="2">
    <source>
        <dbReference type="EnsemblFungi" id="PTTG_02843-t43_1-p1"/>
    </source>
</evidence>
<dbReference type="EnsemblFungi" id="PTTG_02843-t43_1">
    <property type="protein sequence ID" value="PTTG_02843-t43_1-p1"/>
    <property type="gene ID" value="PTTG_02843"/>
</dbReference>
<reference evidence="2" key="4">
    <citation type="submission" date="2025-05" db="UniProtKB">
        <authorList>
            <consortium name="EnsemblFungi"/>
        </authorList>
    </citation>
    <scope>IDENTIFICATION</scope>
    <source>
        <strain evidence="2">isolate 1-1 / race 1 (BBBD)</strain>
    </source>
</reference>
<dbReference type="AlphaFoldDB" id="A0A180GJS6"/>
<dbReference type="Proteomes" id="UP000005240">
    <property type="component" value="Unassembled WGS sequence"/>
</dbReference>
<sequence>MPSPNDQHPKTGDNQGGMVIEEMMAAMLALQKTTQTQLQTALKLNDSHFDKLESVLIGSSSVKTEPSPSAAVAEPKSDRIDLQRFKSDGPKFRGPFQEVEPFLNWIRGVQIHFTTQAITNNNNKLHVIGSLLKETNLLAFYATKVNNYMGKPWATFKARLFKYALPQSWRSNIKERIQHIAMKDTKSFIAYSTRARTLQSMLNFDNITLSDHDLAELVVYGMPRDLKAKAKEWQLLDAPDFKYSVFEQQCSLFYETLPRHRFRPGLSPPPSSYNQGDPNFVWRIHAYLDTVGKCHFCKKHCGNAAGTCPGPCNCNRVVIPNLFVTPPKSPNYSAPWAWTSLQAPPKPLSSAPG</sequence>
<name>A0A180GJS6_PUCT1</name>
<proteinExistence type="predicted"/>
<dbReference type="VEuPathDB" id="FungiDB:PTTG_02843"/>